<reference evidence="2" key="1">
    <citation type="submission" date="2022-05" db="EMBL/GenBank/DDBJ databases">
        <title>Halomonas geminus sp. nov. and Halomonas llamarensis sp. nov. isolated from high-altitude salars of the Atacama Desert.</title>
        <authorList>
            <person name="Hintersatz C."/>
            <person name="Rojas L.A."/>
            <person name="Wei T.-S."/>
            <person name="Kutschke S."/>
            <person name="Lehmann F."/>
            <person name="Jain R."/>
            <person name="Pollmann K."/>
        </authorList>
    </citation>
    <scope>NUCLEOTIDE SEQUENCE</scope>
    <source>
        <strain evidence="2">ATCHA</strain>
    </source>
</reference>
<keyword evidence="1" id="KW-1133">Transmembrane helix</keyword>
<evidence type="ECO:0008006" key="4">
    <source>
        <dbReference type="Google" id="ProtNLM"/>
    </source>
</evidence>
<organism evidence="2 3">
    <name type="scientific">Halomonas llamarensis</name>
    <dbReference type="NCBI Taxonomy" id="2945104"/>
    <lineage>
        <taxon>Bacteria</taxon>
        <taxon>Pseudomonadati</taxon>
        <taxon>Pseudomonadota</taxon>
        <taxon>Gammaproteobacteria</taxon>
        <taxon>Oceanospirillales</taxon>
        <taxon>Halomonadaceae</taxon>
        <taxon>Halomonas</taxon>
    </lineage>
</organism>
<evidence type="ECO:0000313" key="2">
    <source>
        <dbReference type="EMBL" id="MCL7930314.1"/>
    </source>
</evidence>
<sequence>MPNQPIILPIAPSSWRRTSGVGLWAGGVLLAVWRLELVAVIGVASLALGFLGWRVFCGWRWQQPLSRTLWVVERGGGIQSHWVYANGEVGHLQALRCDYLGPRLLCLNVGGERLWLWPDSAPGDAQRQLRRLLLYIPQR</sequence>
<proteinExistence type="predicted"/>
<protein>
    <recommendedName>
        <fullName evidence="4">Toxin CptA</fullName>
    </recommendedName>
</protein>
<name>A0ABT0SR60_9GAMM</name>
<dbReference type="EMBL" id="JAMJPJ010000014">
    <property type="protein sequence ID" value="MCL7930314.1"/>
    <property type="molecule type" value="Genomic_DNA"/>
</dbReference>
<comment type="caution">
    <text evidence="2">The sequence shown here is derived from an EMBL/GenBank/DDBJ whole genome shotgun (WGS) entry which is preliminary data.</text>
</comment>
<evidence type="ECO:0000313" key="3">
    <source>
        <dbReference type="Proteomes" id="UP001165308"/>
    </source>
</evidence>
<gene>
    <name evidence="2" type="ORF">M8006_10045</name>
</gene>
<feature type="transmembrane region" description="Helical" evidence="1">
    <location>
        <begin position="37"/>
        <end position="57"/>
    </location>
</feature>
<keyword evidence="1" id="KW-0812">Transmembrane</keyword>
<keyword evidence="1" id="KW-0472">Membrane</keyword>
<accession>A0ABT0SR60</accession>
<evidence type="ECO:0000256" key="1">
    <source>
        <dbReference type="SAM" id="Phobius"/>
    </source>
</evidence>
<keyword evidence="3" id="KW-1185">Reference proteome</keyword>
<dbReference type="Proteomes" id="UP001165308">
    <property type="component" value="Unassembled WGS sequence"/>
</dbReference>
<dbReference type="RefSeq" id="WP_250081769.1">
    <property type="nucleotide sequence ID" value="NZ_JAMJPJ010000014.1"/>
</dbReference>